<feature type="transmembrane region" description="Helical" evidence="7">
    <location>
        <begin position="178"/>
        <end position="198"/>
    </location>
</feature>
<keyword evidence="6 7" id="KW-0472">Membrane</keyword>
<evidence type="ECO:0000256" key="2">
    <source>
        <dbReference type="ARBA" id="ARBA00022448"/>
    </source>
</evidence>
<dbReference type="PANTHER" id="PTHR32468">
    <property type="entry name" value="CATION/H + ANTIPORTER"/>
    <property type="match status" value="1"/>
</dbReference>
<dbReference type="InterPro" id="IPR038770">
    <property type="entry name" value="Na+/solute_symporter_sf"/>
</dbReference>
<feature type="transmembrane region" description="Helical" evidence="7">
    <location>
        <begin position="105"/>
        <end position="132"/>
    </location>
</feature>
<keyword evidence="10" id="KW-1185">Reference proteome</keyword>
<proteinExistence type="predicted"/>
<dbReference type="Proteomes" id="UP001197247">
    <property type="component" value="Unassembled WGS sequence"/>
</dbReference>
<dbReference type="Gene3D" id="1.20.1530.20">
    <property type="match status" value="1"/>
</dbReference>
<comment type="subcellular location">
    <subcellularLocation>
        <location evidence="1">Membrane</location>
        <topology evidence="1">Multi-pass membrane protein</topology>
    </subcellularLocation>
</comment>
<dbReference type="PANTHER" id="PTHR32468:SF0">
    <property type="entry name" value="K(+)_H(+) ANTIPORTER 1"/>
    <property type="match status" value="1"/>
</dbReference>
<evidence type="ECO:0000313" key="10">
    <source>
        <dbReference type="Proteomes" id="UP001197247"/>
    </source>
</evidence>
<evidence type="ECO:0000256" key="1">
    <source>
        <dbReference type="ARBA" id="ARBA00004141"/>
    </source>
</evidence>
<organism evidence="9 10">
    <name type="scientific">Kineosporia corallincola</name>
    <dbReference type="NCBI Taxonomy" id="2835133"/>
    <lineage>
        <taxon>Bacteria</taxon>
        <taxon>Bacillati</taxon>
        <taxon>Actinomycetota</taxon>
        <taxon>Actinomycetes</taxon>
        <taxon>Kineosporiales</taxon>
        <taxon>Kineosporiaceae</taxon>
        <taxon>Kineosporia</taxon>
    </lineage>
</organism>
<protein>
    <submittedName>
        <fullName evidence="9">Cation:proton antiporter</fullName>
    </submittedName>
</protein>
<keyword evidence="5" id="KW-0406">Ion transport</keyword>
<feature type="transmembrane region" description="Helical" evidence="7">
    <location>
        <begin position="12"/>
        <end position="29"/>
    </location>
</feature>
<feature type="transmembrane region" description="Helical" evidence="7">
    <location>
        <begin position="328"/>
        <end position="348"/>
    </location>
</feature>
<dbReference type="InterPro" id="IPR006153">
    <property type="entry name" value="Cation/H_exchanger_TM"/>
</dbReference>
<dbReference type="RefSeq" id="WP_214158068.1">
    <property type="nucleotide sequence ID" value="NZ_JAHBAY010000009.1"/>
</dbReference>
<keyword evidence="4 7" id="KW-1133">Transmembrane helix</keyword>
<evidence type="ECO:0000259" key="8">
    <source>
        <dbReference type="Pfam" id="PF00999"/>
    </source>
</evidence>
<feature type="transmembrane region" description="Helical" evidence="7">
    <location>
        <begin position="210"/>
        <end position="228"/>
    </location>
</feature>
<name>A0ABS5TKS8_9ACTN</name>
<evidence type="ECO:0000256" key="3">
    <source>
        <dbReference type="ARBA" id="ARBA00022692"/>
    </source>
</evidence>
<evidence type="ECO:0000256" key="5">
    <source>
        <dbReference type="ARBA" id="ARBA00023065"/>
    </source>
</evidence>
<dbReference type="InterPro" id="IPR050794">
    <property type="entry name" value="CPA2_transporter"/>
</dbReference>
<feature type="transmembrane region" description="Helical" evidence="7">
    <location>
        <begin position="71"/>
        <end position="93"/>
    </location>
</feature>
<evidence type="ECO:0000256" key="4">
    <source>
        <dbReference type="ARBA" id="ARBA00022989"/>
    </source>
</evidence>
<evidence type="ECO:0000256" key="7">
    <source>
        <dbReference type="SAM" id="Phobius"/>
    </source>
</evidence>
<gene>
    <name evidence="9" type="ORF">KIH74_22385</name>
</gene>
<reference evidence="9 10" key="1">
    <citation type="submission" date="2021-05" db="EMBL/GenBank/DDBJ databases">
        <title>Kineosporia and Streptomyces sp. nov. two new marine actinobacteria isolated from Coral.</title>
        <authorList>
            <person name="Buangrab K."/>
            <person name="Sutthacheep M."/>
            <person name="Yeemin T."/>
            <person name="Harunari E."/>
            <person name="Igarashi Y."/>
            <person name="Kanchanasin P."/>
            <person name="Tanasupawat S."/>
            <person name="Phongsopitanun W."/>
        </authorList>
    </citation>
    <scope>NUCLEOTIDE SEQUENCE [LARGE SCALE GENOMIC DNA]</scope>
    <source>
        <strain evidence="9 10">J2-2</strain>
    </source>
</reference>
<dbReference type="Pfam" id="PF00999">
    <property type="entry name" value="Na_H_Exchanger"/>
    <property type="match status" value="1"/>
</dbReference>
<feature type="transmembrane region" description="Helical" evidence="7">
    <location>
        <begin position="144"/>
        <end position="166"/>
    </location>
</feature>
<feature type="transmembrane region" description="Helical" evidence="7">
    <location>
        <begin position="298"/>
        <end position="316"/>
    </location>
</feature>
<accession>A0ABS5TKS8</accession>
<evidence type="ECO:0000313" key="9">
    <source>
        <dbReference type="EMBL" id="MBT0771705.1"/>
    </source>
</evidence>
<dbReference type="EMBL" id="JAHBAY010000009">
    <property type="protein sequence ID" value="MBT0771705.1"/>
    <property type="molecule type" value="Genomic_DNA"/>
</dbReference>
<feature type="transmembrane region" description="Helical" evidence="7">
    <location>
        <begin position="41"/>
        <end position="59"/>
    </location>
</feature>
<keyword evidence="3 7" id="KW-0812">Transmembrane</keyword>
<feature type="domain" description="Cation/H+ exchanger transmembrane" evidence="8">
    <location>
        <begin position="23"/>
        <end position="415"/>
    </location>
</feature>
<sequence length="434" mass="44784">MDSFATAADLLSAHVMAAVAAILLAGAGLARLAQRLGQPPVIGEIAAGIVLGPSLLGLLPGDPSSQLFPPGIKPMLGAVSQFGLLLFLFLIGWEFNKNLINSRRGTAGAVSASSVLVAFGLGAVLALGLYAGHDRLDGETINRTGFVLFIGAAMAVTAFPVLARILGDSGLMHTRVGALALASAAVDDVIAWCLLAFVSATVTASGQGDLLVILLLSVAYVALMLVVVRPLLARLVARLPGPSLLPVLAAGAFLSSYATTWIGIHAIFGAFLFGFVMPREIVDLTGARVVPLSTLREALEGVAAVMLPVFFIITGLGVDITALTARNYLELLAILVVACAGKFLGACVPARLSGMPWREVGVLGVLMNTRGLTELIILNAGAQLGVLDTQMFTMMVIMALFTTALAGPLLPVLLRRPLNQAAPDGSRPEAALGV</sequence>
<comment type="caution">
    <text evidence="9">The sequence shown here is derived from an EMBL/GenBank/DDBJ whole genome shotgun (WGS) entry which is preliminary data.</text>
</comment>
<keyword evidence="2" id="KW-0813">Transport</keyword>
<feature type="transmembrane region" description="Helical" evidence="7">
    <location>
        <begin position="392"/>
        <end position="414"/>
    </location>
</feature>
<evidence type="ECO:0000256" key="6">
    <source>
        <dbReference type="ARBA" id="ARBA00023136"/>
    </source>
</evidence>